<evidence type="ECO:0000313" key="4">
    <source>
        <dbReference type="Proteomes" id="UP000620224"/>
    </source>
</evidence>
<evidence type="ECO:0000313" key="3">
    <source>
        <dbReference type="EMBL" id="GGW37275.1"/>
    </source>
</evidence>
<keyword evidence="2" id="KW-0472">Membrane</keyword>
<feature type="compositionally biased region" description="Low complexity" evidence="1">
    <location>
        <begin position="170"/>
        <end position="179"/>
    </location>
</feature>
<keyword evidence="2" id="KW-0812">Transmembrane</keyword>
<feature type="region of interest" description="Disordered" evidence="1">
    <location>
        <begin position="65"/>
        <end position="126"/>
    </location>
</feature>
<keyword evidence="2" id="KW-1133">Transmembrane helix</keyword>
<keyword evidence="4" id="KW-1185">Reference proteome</keyword>
<reference evidence="3" key="1">
    <citation type="journal article" date="2014" name="Int. J. Syst. Evol. Microbiol.">
        <title>Complete genome sequence of Corynebacterium casei LMG S-19264T (=DSM 44701T), isolated from a smear-ripened cheese.</title>
        <authorList>
            <consortium name="US DOE Joint Genome Institute (JGI-PGF)"/>
            <person name="Walter F."/>
            <person name="Albersmeier A."/>
            <person name="Kalinowski J."/>
            <person name="Ruckert C."/>
        </authorList>
    </citation>
    <scope>NUCLEOTIDE SEQUENCE</scope>
    <source>
        <strain evidence="3">JCM 4490</strain>
    </source>
</reference>
<feature type="compositionally biased region" description="Basic and acidic residues" evidence="1">
    <location>
        <begin position="1"/>
        <end position="16"/>
    </location>
</feature>
<dbReference type="EMBL" id="BMUE01000002">
    <property type="protein sequence ID" value="GGW37275.1"/>
    <property type="molecule type" value="Genomic_DNA"/>
</dbReference>
<feature type="compositionally biased region" description="Basic and acidic residues" evidence="1">
    <location>
        <begin position="180"/>
        <end position="189"/>
    </location>
</feature>
<accession>A0A918IXT8</accession>
<dbReference type="AlphaFoldDB" id="A0A918IXT8"/>
<feature type="region of interest" description="Disordered" evidence="1">
    <location>
        <begin position="1"/>
        <end position="39"/>
    </location>
</feature>
<name>A0A918IXT8_9ACTN</name>
<feature type="compositionally biased region" description="Basic and acidic residues" evidence="1">
    <location>
        <begin position="30"/>
        <end position="39"/>
    </location>
</feature>
<feature type="compositionally biased region" description="Basic residues" evidence="1">
    <location>
        <begin position="105"/>
        <end position="117"/>
    </location>
</feature>
<feature type="transmembrane region" description="Helical" evidence="2">
    <location>
        <begin position="130"/>
        <end position="152"/>
    </location>
</feature>
<comment type="caution">
    <text evidence="3">The sequence shown here is derived from an EMBL/GenBank/DDBJ whole genome shotgun (WGS) entry which is preliminary data.</text>
</comment>
<dbReference type="RefSeq" id="WP_229815908.1">
    <property type="nucleotide sequence ID" value="NZ_BMUE01000002.1"/>
</dbReference>
<reference evidence="3" key="2">
    <citation type="submission" date="2020-09" db="EMBL/GenBank/DDBJ databases">
        <authorList>
            <person name="Sun Q."/>
            <person name="Ohkuma M."/>
        </authorList>
    </citation>
    <scope>NUCLEOTIDE SEQUENCE</scope>
    <source>
        <strain evidence="3">JCM 4490</strain>
    </source>
</reference>
<proteinExistence type="predicted"/>
<sequence>MTAGHEGTDGAARDGMDALMAAITGEPLPEDARRDPAVLAEHRAAEADLAVLRGRLTWLAEALTGETQAPASGEEPAPAQDPARAAERAAPPPAAARPPGDRPRSRTRPTGRSRPPRPGRPSGPRRAWRIALGSLAGAAAFSLALGLGWLVANSPGGLTADGGADEKTARSAADATAEAAGRDGRPADPARELACSRLVVEGTVTGVGREPSGGSRVTLTVIRSYRPAHGPAEVSFRLDGGAEPAPRAGQHVLVRVGKGRQHAGLWAVGDARVADARAWITEALPESRHLACPSGGTP</sequence>
<organism evidence="3 4">
    <name type="scientific">Streptomyces lucensis JCM 4490</name>
    <dbReference type="NCBI Taxonomy" id="1306176"/>
    <lineage>
        <taxon>Bacteria</taxon>
        <taxon>Bacillati</taxon>
        <taxon>Actinomycetota</taxon>
        <taxon>Actinomycetes</taxon>
        <taxon>Kitasatosporales</taxon>
        <taxon>Streptomycetaceae</taxon>
        <taxon>Streptomyces</taxon>
    </lineage>
</organism>
<feature type="region of interest" description="Disordered" evidence="1">
    <location>
        <begin position="159"/>
        <end position="189"/>
    </location>
</feature>
<evidence type="ECO:0000256" key="1">
    <source>
        <dbReference type="SAM" id="MobiDB-lite"/>
    </source>
</evidence>
<protein>
    <submittedName>
        <fullName evidence="3">Uncharacterized protein</fullName>
    </submittedName>
</protein>
<dbReference type="Proteomes" id="UP000620224">
    <property type="component" value="Unassembled WGS sequence"/>
</dbReference>
<gene>
    <name evidence="3" type="ORF">GCM10010503_11540</name>
</gene>
<evidence type="ECO:0000256" key="2">
    <source>
        <dbReference type="SAM" id="Phobius"/>
    </source>
</evidence>